<evidence type="ECO:0000256" key="1">
    <source>
        <dbReference type="SAM" id="Phobius"/>
    </source>
</evidence>
<gene>
    <name evidence="2" type="ORF">HMPREF1090_03805</name>
</gene>
<protein>
    <submittedName>
        <fullName evidence="2">Spore cortex biosynthesis protein YabQ</fullName>
    </submittedName>
</protein>
<dbReference type="RefSeq" id="WP_002593844.1">
    <property type="nucleotide sequence ID" value="NZ_KB850980.1"/>
</dbReference>
<dbReference type="Pfam" id="PF09578">
    <property type="entry name" value="Spore_YabQ"/>
    <property type="match status" value="1"/>
</dbReference>
<dbReference type="PATRIC" id="fig|999408.3.peg.4072"/>
<dbReference type="EMBL" id="AGYR01000040">
    <property type="protein sequence ID" value="ENZ12174.1"/>
    <property type="molecule type" value="Genomic_DNA"/>
</dbReference>
<dbReference type="InterPro" id="IPR019074">
    <property type="entry name" value="YabQ"/>
</dbReference>
<accession>A0A0E2H7C0</accession>
<feature type="transmembrane region" description="Helical" evidence="1">
    <location>
        <begin position="47"/>
        <end position="63"/>
    </location>
</feature>
<evidence type="ECO:0000313" key="2">
    <source>
        <dbReference type="EMBL" id="ENZ12174.1"/>
    </source>
</evidence>
<organism evidence="2 3">
    <name type="scientific">[Clostridium] clostridioforme 90A8</name>
    <dbReference type="NCBI Taxonomy" id="999408"/>
    <lineage>
        <taxon>Bacteria</taxon>
        <taxon>Bacillati</taxon>
        <taxon>Bacillota</taxon>
        <taxon>Clostridia</taxon>
        <taxon>Lachnospirales</taxon>
        <taxon>Lachnospiraceae</taxon>
        <taxon>Enterocloster</taxon>
    </lineage>
</organism>
<feature type="transmembrane region" description="Helical" evidence="1">
    <location>
        <begin position="69"/>
        <end position="89"/>
    </location>
</feature>
<proteinExistence type="predicted"/>
<keyword evidence="1" id="KW-1133">Transmembrane helix</keyword>
<feature type="transmembrane region" description="Helical" evidence="1">
    <location>
        <begin position="6"/>
        <end position="26"/>
    </location>
</feature>
<dbReference type="NCBIfam" id="TIGR02893">
    <property type="entry name" value="spore_yabQ"/>
    <property type="match status" value="1"/>
</dbReference>
<dbReference type="Proteomes" id="UP000013085">
    <property type="component" value="Unassembled WGS sequence"/>
</dbReference>
<keyword evidence="1" id="KW-0812">Transmembrane</keyword>
<keyword evidence="1" id="KW-0472">Membrane</keyword>
<sequence length="126" mass="14500">MSSRIQYEAWLMVLSLVTGGWLMLAYDTLRVFRLIIRHGPFLTGAEDFLYWLYAGLVTFILLYEQNDGVFRAYVIGGVFAGMILYDRFISRIFFKCLKKAGKCLRMIISRHRQKAVCSPEKDGAGD</sequence>
<dbReference type="HOGENOM" id="CLU_113225_3_0_9"/>
<comment type="caution">
    <text evidence="2">The sequence shown here is derived from an EMBL/GenBank/DDBJ whole genome shotgun (WGS) entry which is preliminary data.</text>
</comment>
<dbReference type="AlphaFoldDB" id="A0A0E2H7C0"/>
<name>A0A0E2H7C0_9FIRM</name>
<evidence type="ECO:0000313" key="3">
    <source>
        <dbReference type="Proteomes" id="UP000013085"/>
    </source>
</evidence>
<reference evidence="2 3" key="1">
    <citation type="submission" date="2013-01" db="EMBL/GenBank/DDBJ databases">
        <title>The Genome Sequence of Clostridium clostridioforme 90A8.</title>
        <authorList>
            <consortium name="The Broad Institute Genome Sequencing Platform"/>
            <person name="Earl A."/>
            <person name="Ward D."/>
            <person name="Feldgarden M."/>
            <person name="Gevers D."/>
            <person name="Courvalin P."/>
            <person name="Lambert T."/>
            <person name="Walker B."/>
            <person name="Young S.K."/>
            <person name="Zeng Q."/>
            <person name="Gargeya S."/>
            <person name="Fitzgerald M."/>
            <person name="Haas B."/>
            <person name="Abouelleil A."/>
            <person name="Alvarado L."/>
            <person name="Arachchi H.M."/>
            <person name="Berlin A.M."/>
            <person name="Chapman S.B."/>
            <person name="Dewar J."/>
            <person name="Goldberg J."/>
            <person name="Griggs A."/>
            <person name="Gujja S."/>
            <person name="Hansen M."/>
            <person name="Howarth C."/>
            <person name="Imamovic A."/>
            <person name="Larimer J."/>
            <person name="McCowan C."/>
            <person name="Murphy C."/>
            <person name="Neiman D."/>
            <person name="Pearson M."/>
            <person name="Priest M."/>
            <person name="Roberts A."/>
            <person name="Saif S."/>
            <person name="Shea T."/>
            <person name="Sisk P."/>
            <person name="Sykes S."/>
            <person name="Wortman J."/>
            <person name="Nusbaum C."/>
            <person name="Birren B."/>
        </authorList>
    </citation>
    <scope>NUCLEOTIDE SEQUENCE [LARGE SCALE GENOMIC DNA]</scope>
    <source>
        <strain evidence="2 3">90A8</strain>
    </source>
</reference>